<dbReference type="InterPro" id="IPR043129">
    <property type="entry name" value="ATPase_NBD"/>
</dbReference>
<dbReference type="EMBL" id="JAACJO010000015">
    <property type="protein sequence ID" value="KAF5350132.1"/>
    <property type="molecule type" value="Genomic_DNA"/>
</dbReference>
<dbReference type="AlphaFoldDB" id="A0A8H5CY79"/>
<evidence type="ECO:0000256" key="1">
    <source>
        <dbReference type="SAM" id="MobiDB-lite"/>
    </source>
</evidence>
<proteinExistence type="predicted"/>
<name>A0A8H5CY79_9AGAR</name>
<evidence type="ECO:0000313" key="2">
    <source>
        <dbReference type="EMBL" id="KAF5350132.1"/>
    </source>
</evidence>
<dbReference type="PANTHER" id="PTHR14187:SF5">
    <property type="entry name" value="HEAT SHOCK 70 KDA PROTEIN 12A"/>
    <property type="match status" value="1"/>
</dbReference>
<dbReference type="PANTHER" id="PTHR14187">
    <property type="entry name" value="ALPHA KINASE/ELONGATION FACTOR 2 KINASE"/>
    <property type="match status" value="1"/>
</dbReference>
<feature type="compositionally biased region" description="Basic residues" evidence="1">
    <location>
        <begin position="1"/>
        <end position="15"/>
    </location>
</feature>
<feature type="region of interest" description="Disordered" evidence="1">
    <location>
        <begin position="1"/>
        <end position="34"/>
    </location>
</feature>
<dbReference type="OrthoDB" id="2963168at2759"/>
<accession>A0A8H5CY79</accession>
<organism evidence="2 3">
    <name type="scientific">Leucocoprinus leucothites</name>
    <dbReference type="NCBI Taxonomy" id="201217"/>
    <lineage>
        <taxon>Eukaryota</taxon>
        <taxon>Fungi</taxon>
        <taxon>Dikarya</taxon>
        <taxon>Basidiomycota</taxon>
        <taxon>Agaricomycotina</taxon>
        <taxon>Agaricomycetes</taxon>
        <taxon>Agaricomycetidae</taxon>
        <taxon>Agaricales</taxon>
        <taxon>Agaricineae</taxon>
        <taxon>Agaricaceae</taxon>
        <taxon>Leucocoprinus</taxon>
    </lineage>
</organism>
<dbReference type="Gene3D" id="3.30.420.40">
    <property type="match status" value="1"/>
</dbReference>
<dbReference type="Proteomes" id="UP000559027">
    <property type="component" value="Unassembled WGS sequence"/>
</dbReference>
<reference evidence="2 3" key="1">
    <citation type="journal article" date="2020" name="ISME J.">
        <title>Uncovering the hidden diversity of litter-decomposition mechanisms in mushroom-forming fungi.</title>
        <authorList>
            <person name="Floudas D."/>
            <person name="Bentzer J."/>
            <person name="Ahren D."/>
            <person name="Johansson T."/>
            <person name="Persson P."/>
            <person name="Tunlid A."/>
        </authorList>
    </citation>
    <scope>NUCLEOTIDE SEQUENCE [LARGE SCALE GENOMIC DNA]</scope>
    <source>
        <strain evidence="2 3">CBS 146.42</strain>
    </source>
</reference>
<gene>
    <name evidence="2" type="ORF">D9756_009099</name>
</gene>
<dbReference type="SUPFAM" id="SSF53067">
    <property type="entry name" value="Actin-like ATPase domain"/>
    <property type="match status" value="2"/>
</dbReference>
<protein>
    <submittedName>
        <fullName evidence="2">Uncharacterized protein</fullName>
    </submittedName>
</protein>
<sequence length="663" mass="75041">MPPKAKSNRHGKKRAASSPTPPDSDNISRNSQQPQGEKLLISIDIGTTCSAASFCLQRPEHSLNPGHSPNLEIVSGWPGQISEQDYKVPSVMYYNLNGDPKGWGAESTDPVFKSRAVREGWIRVEWFKLLLKPPHCATGMEYIPELPNFLTIQQVYTDFLTRVLSHIKFFFSKHRADGDELWDELLPAADIVFTIPNGWELKQQYAIRRAAISAGFLGATVVNGRDAHAVKRSRLNHSMTARQKQMTEALERIRFVSESEAAMVYATKSGNVDSWLKEGDDVIVCDVGGGTIDITCYNISKEKPLEIRERFASKCIISGAVLVNQKARDYITEKVYDTTWNTEKKIDQLMDYFERETKKRFKHPADPEYSVGPGGSDEESAKANVRDGMLFIPADDFETFFQPTLSAIKDEVHDIWRRSERTAKNVIMVGGFMNSSYAFQQLDIWGRENGIKFAKPDGTMAKAVSHGALLWHLANPVKGYIVKFHYGSNLELRLPEMSEETIQSIQGRKLFDCVDGTQFVKGGWETIAPMGETLETGYEMCKEVTKWVEKDDPEEVLTHEYKIYVCRDEEVPQFIFDVDGQIYPTIEHACTVNADLRELFKKARWKTNNATGKKYKTLNFCIAIHNGGYNLDAYAFWMHKDEITIGKSEVVVADIYNRSSAPL</sequence>
<comment type="caution">
    <text evidence="2">The sequence shown here is derived from an EMBL/GenBank/DDBJ whole genome shotgun (WGS) entry which is preliminary data.</text>
</comment>
<keyword evidence="3" id="KW-1185">Reference proteome</keyword>
<evidence type="ECO:0000313" key="3">
    <source>
        <dbReference type="Proteomes" id="UP000559027"/>
    </source>
</evidence>
<feature type="compositionally biased region" description="Polar residues" evidence="1">
    <location>
        <begin position="23"/>
        <end position="34"/>
    </location>
</feature>
<dbReference type="CDD" id="cd10170">
    <property type="entry name" value="ASKHA_NBD_HSP70"/>
    <property type="match status" value="1"/>
</dbReference>